<evidence type="ECO:0000313" key="2">
    <source>
        <dbReference type="EMBL" id="QND42164.1"/>
    </source>
</evidence>
<dbReference type="Proteomes" id="UP000515518">
    <property type="component" value="Chromosome"/>
</dbReference>
<name>A0A7G6RIT2_RHILV</name>
<proteinExistence type="predicted"/>
<dbReference type="AlphaFoldDB" id="A0A7G6RIT2"/>
<keyword evidence="1" id="KW-0732">Signal</keyword>
<feature type="chain" id="PRO_5028799377" evidence="1">
    <location>
        <begin position="21"/>
        <end position="120"/>
    </location>
</feature>
<sequence length="120" mass="13095">MHRVLTITLAAALSSLSPLLSVSRAESLGMNTPQGIEQTLRGFQGNDFNVQEVYNWRNFDDETSGPHSAPLRSGEAIRGIQASIDANRSLAHRLNNEGVNIRNVVNAEQAADGSITFYVR</sequence>
<feature type="signal peptide" evidence="1">
    <location>
        <begin position="1"/>
        <end position="20"/>
    </location>
</feature>
<gene>
    <name evidence="2" type="ORF">HB770_08730</name>
</gene>
<organism evidence="2 3">
    <name type="scientific">Rhizobium leguminosarum bv. viciae</name>
    <dbReference type="NCBI Taxonomy" id="387"/>
    <lineage>
        <taxon>Bacteria</taxon>
        <taxon>Pseudomonadati</taxon>
        <taxon>Pseudomonadota</taxon>
        <taxon>Alphaproteobacteria</taxon>
        <taxon>Hyphomicrobiales</taxon>
        <taxon>Rhizobiaceae</taxon>
        <taxon>Rhizobium/Agrobacterium group</taxon>
        <taxon>Rhizobium</taxon>
    </lineage>
</organism>
<dbReference type="EMBL" id="CP050549">
    <property type="protein sequence ID" value="QND42164.1"/>
    <property type="molecule type" value="Genomic_DNA"/>
</dbReference>
<accession>A0A7G6RIT2</accession>
<reference evidence="3" key="1">
    <citation type="journal article" date="2020" name="Mol. Plant Microbe">
        <title>Rhizobial microsymbionts of the narrowly endemic Oxytropis species growing in Kamchatka are characterized by significant genetic diversity and possess a set of genes that are associated with T3SS and T6SS secretion systems and can affect the development of symbiosis.</title>
        <authorList>
            <person name="Safronova V."/>
            <person name="Guro P."/>
            <person name="Sazanova A."/>
            <person name="Kuznetsova I."/>
            <person name="Belimov A."/>
            <person name="Yakubov V."/>
            <person name="Chirak E."/>
            <person name="Afonin A."/>
            <person name="Gogolev Y."/>
            <person name="Andronov E."/>
            <person name="Tikhonovich I."/>
        </authorList>
    </citation>
    <scope>NUCLEOTIDE SEQUENCE [LARGE SCALE GENOMIC DNA]</scope>
    <source>
        <strain evidence="3">RCAM0610</strain>
    </source>
</reference>
<evidence type="ECO:0000256" key="1">
    <source>
        <dbReference type="SAM" id="SignalP"/>
    </source>
</evidence>
<protein>
    <submittedName>
        <fullName evidence="2">Uncharacterized protein</fullName>
    </submittedName>
</protein>
<evidence type="ECO:0000313" key="3">
    <source>
        <dbReference type="Proteomes" id="UP000515518"/>
    </source>
</evidence>